<organism evidence="3 4">
    <name type="scientific">Thermoanaerobacter kivui</name>
    <name type="common">Acetogenium kivui</name>
    <dbReference type="NCBI Taxonomy" id="2325"/>
    <lineage>
        <taxon>Bacteria</taxon>
        <taxon>Bacillati</taxon>
        <taxon>Bacillota</taxon>
        <taxon>Clostridia</taxon>
        <taxon>Thermoanaerobacterales</taxon>
        <taxon>Thermoanaerobacteraceae</taxon>
        <taxon>Thermoanaerobacter</taxon>
    </lineage>
</organism>
<dbReference type="InterPro" id="IPR000415">
    <property type="entry name" value="Nitroreductase-like"/>
</dbReference>
<dbReference type="PANTHER" id="PTHR23026">
    <property type="entry name" value="NADPH NITROREDUCTASE"/>
    <property type="match status" value="1"/>
</dbReference>
<dbReference type="Gene3D" id="3.40.109.10">
    <property type="entry name" value="NADH Oxidase"/>
    <property type="match status" value="1"/>
</dbReference>
<dbReference type="CDD" id="cd02136">
    <property type="entry name" value="PnbA_NfnB-like"/>
    <property type="match status" value="1"/>
</dbReference>
<keyword evidence="1" id="KW-0520">NAD</keyword>
<dbReference type="AlphaFoldDB" id="A0A097APQ7"/>
<evidence type="ECO:0000313" key="4">
    <source>
        <dbReference type="Proteomes" id="UP000029669"/>
    </source>
</evidence>
<evidence type="ECO:0000313" key="3">
    <source>
        <dbReference type="EMBL" id="AIS51809.1"/>
    </source>
</evidence>
<dbReference type="Pfam" id="PF00881">
    <property type="entry name" value="Nitroreductase"/>
    <property type="match status" value="1"/>
</dbReference>
<keyword evidence="4" id="KW-1185">Reference proteome</keyword>
<accession>A0A097APQ7</accession>
<dbReference type="EMBL" id="CP009170">
    <property type="protein sequence ID" value="AIS51809.1"/>
    <property type="molecule type" value="Genomic_DNA"/>
</dbReference>
<dbReference type="Proteomes" id="UP000029669">
    <property type="component" value="Chromosome"/>
</dbReference>
<gene>
    <name evidence="3" type="ORF">TKV_c06220</name>
</gene>
<dbReference type="HOGENOM" id="CLU_070764_7_0_9"/>
<sequence length="232" mass="26369">MSGKNNSTPSSVLCSISIYFKEIISKISLNSTLSLQFVLEQSERMWVKMNEVISAIKTRRSIRKFKPEQIKDEELNLILEAAIYAPSGHNEQPWHFTVIQNKELIDHFSRVTKEAMAKSDIDWISSMGRSEKLHLFYNAPTLVVVSGRKDAYSPLADCCAAIQNMLLAAHSIGLGSCWLGLTSFLFEMEEEVAKLNLPEGYKPYFTVALGYPDLKKELKTPERKKDVVNYIR</sequence>
<evidence type="ECO:0000259" key="2">
    <source>
        <dbReference type="Pfam" id="PF00881"/>
    </source>
</evidence>
<dbReference type="GO" id="GO:0046256">
    <property type="term" value="P:2,4,6-trinitrotoluene catabolic process"/>
    <property type="evidence" value="ECO:0007669"/>
    <property type="project" value="TreeGrafter"/>
</dbReference>
<dbReference type="PANTHER" id="PTHR23026:SF125">
    <property type="entry name" value="OXYGEN-INSENSITIVE NAD(P)H NITROREDUCTASE"/>
    <property type="match status" value="1"/>
</dbReference>
<name>A0A097APQ7_THEKI</name>
<feature type="domain" description="Nitroreductase" evidence="2">
    <location>
        <begin position="56"/>
        <end position="211"/>
    </location>
</feature>
<dbReference type="GO" id="GO:0046857">
    <property type="term" value="F:oxidoreductase activity, acting on other nitrogenous compounds as donors, with NAD or NADP as acceptor"/>
    <property type="evidence" value="ECO:0007669"/>
    <property type="project" value="TreeGrafter"/>
</dbReference>
<dbReference type="GO" id="GO:0005829">
    <property type="term" value="C:cytosol"/>
    <property type="evidence" value="ECO:0007669"/>
    <property type="project" value="TreeGrafter"/>
</dbReference>
<proteinExistence type="predicted"/>
<dbReference type="KEGG" id="tki:TKV_c06220"/>
<dbReference type="InterPro" id="IPR029479">
    <property type="entry name" value="Nitroreductase"/>
</dbReference>
<dbReference type="eggNOG" id="COG0778">
    <property type="taxonomic scope" value="Bacteria"/>
</dbReference>
<reference evidence="4" key="1">
    <citation type="journal article" date="2015" name="Genome Announc.">
        <title>Whole-Genome Sequences of 80 Environmental and Clinical Isolates of Burkholderia pseudomallei.</title>
        <authorList>
            <person name="Johnson S.L."/>
            <person name="Baker A.L."/>
            <person name="Chain P.S."/>
            <person name="Currie B.J."/>
            <person name="Daligault H.E."/>
            <person name="Davenport K.W."/>
            <person name="Davis C.B."/>
            <person name="Inglis T.J."/>
            <person name="Kaestli M."/>
            <person name="Koren S."/>
            <person name="Mayo M."/>
            <person name="Merritt A.J."/>
            <person name="Price E.P."/>
            <person name="Sarovich D.S."/>
            <person name="Warner J."/>
            <person name="Rosovitz M.J."/>
        </authorList>
    </citation>
    <scope>NUCLEOTIDE SEQUENCE [LARGE SCALE GENOMIC DNA]</scope>
    <source>
        <strain evidence="4">DSM 2030</strain>
    </source>
</reference>
<evidence type="ECO:0000256" key="1">
    <source>
        <dbReference type="ARBA" id="ARBA00023027"/>
    </source>
</evidence>
<protein>
    <submittedName>
        <fullName evidence="3">Nitroreductase</fullName>
    </submittedName>
</protein>
<dbReference type="STRING" id="2325.TKV_c06220"/>
<dbReference type="InterPro" id="IPR050627">
    <property type="entry name" value="Nitroreductase/BluB"/>
</dbReference>
<dbReference type="SUPFAM" id="SSF55469">
    <property type="entry name" value="FMN-dependent nitroreductase-like"/>
    <property type="match status" value="1"/>
</dbReference>